<accession>M7U0B6</accession>
<sequence length="300" mass="33666">MRTWNDNRLVFFCSRSPDEIFSLGSGHSASSSERPLILYAYKETENARQNLEFFIHQGLHGAADFVFILNGETDAAGWIPRADNVRIVERPNACYDLGAYGEVLREGGLWKKYKRFITLNASIRGPFIPPWSDKCWSDAYLERLSDDVKLVGMTVNCGPTPHVQSMIWATDQVGMELMLYPPPGASNPDMYGSDHDLVAYGGCYQDLVKAIHAEVGATALIRGAGYNVSAMMAAFENPTYIDDCKLPVDPLYDRQYFGTNIHPYETIFTKANRDIDPLLIDLMTKIHVSSQGGRSWDNCR</sequence>
<dbReference type="OrthoDB" id="526941at2759"/>
<proteinExistence type="predicted"/>
<dbReference type="HOGENOM" id="CLU_045076_0_0_1"/>
<reference evidence="2" key="1">
    <citation type="journal article" date="2013" name="Genome Announc.">
        <title>Draft genome sequence of the grapevine dieback fungus Eutypa lata UCR-EL1.</title>
        <authorList>
            <person name="Blanco-Ulate B."/>
            <person name="Rolshausen P.E."/>
            <person name="Cantu D."/>
        </authorList>
    </citation>
    <scope>NUCLEOTIDE SEQUENCE [LARGE SCALE GENOMIC DNA]</scope>
    <source>
        <strain evidence="2">UCR-EL1</strain>
    </source>
</reference>
<dbReference type="eggNOG" id="ENOG502S214">
    <property type="taxonomic scope" value="Eukaryota"/>
</dbReference>
<keyword evidence="2" id="KW-1185">Reference proteome</keyword>
<evidence type="ECO:0000313" key="2">
    <source>
        <dbReference type="Proteomes" id="UP000012174"/>
    </source>
</evidence>
<dbReference type="OMA" id="MFINASL"/>
<dbReference type="Proteomes" id="UP000012174">
    <property type="component" value="Unassembled WGS sequence"/>
</dbReference>
<dbReference type="KEGG" id="ela:UCREL1_574"/>
<dbReference type="STRING" id="1287681.M7U0B6"/>
<dbReference type="EMBL" id="KB705466">
    <property type="protein sequence ID" value="EMR72365.1"/>
    <property type="molecule type" value="Genomic_DNA"/>
</dbReference>
<gene>
    <name evidence="1" type="ORF">UCREL1_574</name>
</gene>
<name>M7U0B6_EUTLA</name>
<evidence type="ECO:0000313" key="1">
    <source>
        <dbReference type="EMBL" id="EMR72365.1"/>
    </source>
</evidence>
<protein>
    <submittedName>
        <fullName evidence="1">Uncharacterized protein</fullName>
    </submittedName>
</protein>
<organism evidence="1 2">
    <name type="scientific">Eutypa lata (strain UCR-EL1)</name>
    <name type="common">Grapevine dieback disease fungus</name>
    <name type="synonym">Eutypa armeniacae</name>
    <dbReference type="NCBI Taxonomy" id="1287681"/>
    <lineage>
        <taxon>Eukaryota</taxon>
        <taxon>Fungi</taxon>
        <taxon>Dikarya</taxon>
        <taxon>Ascomycota</taxon>
        <taxon>Pezizomycotina</taxon>
        <taxon>Sordariomycetes</taxon>
        <taxon>Xylariomycetidae</taxon>
        <taxon>Xylariales</taxon>
        <taxon>Diatrypaceae</taxon>
        <taxon>Eutypa</taxon>
    </lineage>
</organism>
<dbReference type="AlphaFoldDB" id="M7U0B6"/>